<feature type="repeat" description="PPR" evidence="2">
    <location>
        <begin position="455"/>
        <end position="490"/>
    </location>
</feature>
<sequence length="598" mass="66057">MNAIRTKPIANFAELIHRSDSESKVLTLCKLGRLKEALHDALHSHPTPLPSSTYSSLLQLCIDYNAKKEGRFLHDHLSAIGHAPNLHLSTKFVIFFAKVGDLVTARRVFDEMPERSVVSWTAMISGYSQNGYSEEALKVFSWMRRSGFKANQFTYGSALRACTGLGCVRSGEQIHGCIVKSRFAEDLFVQSALVDLHLKCGLVEDAWCLFGRMEKRDVVAWNSVIGGCAVQGVGEDAFGYFCLMLRDGLLPDHFTLGSLLKACGLVRALVHVNQIHAFTVKLGYENQSIVTGSLIDAYAKCRSIQNARLVYDSMYEQDLISCTALISGYSLERSCSGKALELFGEINRMGMRIDDVILCSMLNICANVASLSLGRQIHAYVIKNQSNHDIALGNALIDMYAKSGELWNARCAFDEMQYKNVISWTSLITGYGKHGSGEGAIALFVKMEDDGVKPNDVTFLSLLSACSHSGLTNEGMEYFKSMVRKYGIHPRAEHYSCAVDLLARGGRLQEAYDFVCKMDAKPNASLWAAMLGACRMHGNTSLGEIAAGYLLNLYPERSVNYVVLANAYASAGLWESAWKTRKLMEQRATKKIAGCSYI</sequence>
<dbReference type="InterPro" id="IPR046960">
    <property type="entry name" value="PPR_At4g14850-like_plant"/>
</dbReference>
<evidence type="ECO:0000256" key="1">
    <source>
        <dbReference type="ARBA" id="ARBA00022737"/>
    </source>
</evidence>
<evidence type="ECO:0000313" key="3">
    <source>
        <dbReference type="Proteomes" id="UP000228380"/>
    </source>
</evidence>
<accession>A0A8B7MU27</accession>
<dbReference type="Pfam" id="PF20431">
    <property type="entry name" value="E_motif"/>
    <property type="match status" value="1"/>
</dbReference>
<dbReference type="Pfam" id="PF13041">
    <property type="entry name" value="PPR_2"/>
    <property type="match status" value="3"/>
</dbReference>
<protein>
    <submittedName>
        <fullName evidence="4 5">Pentatricopeptide repeat-containing protein At3g20730</fullName>
    </submittedName>
</protein>
<dbReference type="Proteomes" id="UP000228380">
    <property type="component" value="Chromosome 12"/>
</dbReference>
<gene>
    <name evidence="4 5" type="primary">LOC103703482</name>
</gene>
<dbReference type="FunFam" id="1.25.40.10:FF:000073">
    <property type="entry name" value="Pentatricopeptide repeat-containing protein chloroplastic"/>
    <property type="match status" value="1"/>
</dbReference>
<keyword evidence="3" id="KW-1185">Reference proteome</keyword>
<feature type="repeat" description="PPR" evidence="2">
    <location>
        <begin position="217"/>
        <end position="251"/>
    </location>
</feature>
<evidence type="ECO:0000313" key="5">
    <source>
        <dbReference type="RefSeq" id="XP_026658917.2"/>
    </source>
</evidence>
<dbReference type="PANTHER" id="PTHR24015">
    <property type="entry name" value="OS07G0578800 PROTEIN-RELATED"/>
    <property type="match status" value="1"/>
</dbReference>
<dbReference type="InterPro" id="IPR046848">
    <property type="entry name" value="E_motif"/>
</dbReference>
<dbReference type="KEGG" id="pda:103703482"/>
<dbReference type="GO" id="GO:0003729">
    <property type="term" value="F:mRNA binding"/>
    <property type="evidence" value="ECO:0007669"/>
    <property type="project" value="UniProtKB-ARBA"/>
</dbReference>
<dbReference type="GO" id="GO:0009451">
    <property type="term" value="P:RNA modification"/>
    <property type="evidence" value="ECO:0007669"/>
    <property type="project" value="InterPro"/>
</dbReference>
<dbReference type="FunFam" id="1.25.40.10:FF:000090">
    <property type="entry name" value="Pentatricopeptide repeat-containing protein, chloroplastic"/>
    <property type="match status" value="1"/>
</dbReference>
<dbReference type="AlphaFoldDB" id="A0A8B7MU27"/>
<feature type="repeat" description="PPR" evidence="2">
    <location>
        <begin position="116"/>
        <end position="150"/>
    </location>
</feature>
<dbReference type="RefSeq" id="XP_017697378.2">
    <property type="nucleotide sequence ID" value="XM_017841889.3"/>
</dbReference>
<keyword evidence="1" id="KW-0677">Repeat</keyword>
<dbReference type="FunFam" id="1.25.40.10:FF:000381">
    <property type="entry name" value="Pentatricopeptide repeat-containing protein"/>
    <property type="match status" value="1"/>
</dbReference>
<evidence type="ECO:0000313" key="4">
    <source>
        <dbReference type="RefSeq" id="XP_017697378.2"/>
    </source>
</evidence>
<feature type="repeat" description="PPR" evidence="2">
    <location>
        <begin position="420"/>
        <end position="454"/>
    </location>
</feature>
<proteinExistence type="predicted"/>
<dbReference type="RefSeq" id="XP_026658917.2">
    <property type="nucleotide sequence ID" value="XM_026803116.2"/>
</dbReference>
<reference evidence="4 5" key="2">
    <citation type="submission" date="2025-04" db="UniProtKB">
        <authorList>
            <consortium name="RefSeq"/>
        </authorList>
    </citation>
    <scope>IDENTIFICATION</scope>
    <source>
        <tissue evidence="4 5">Young leaves</tissue>
    </source>
</reference>
<dbReference type="Gene3D" id="1.25.40.10">
    <property type="entry name" value="Tetratricopeptide repeat domain"/>
    <property type="match status" value="5"/>
</dbReference>
<dbReference type="InterPro" id="IPR011990">
    <property type="entry name" value="TPR-like_helical_dom_sf"/>
</dbReference>
<dbReference type="PROSITE" id="PS51375">
    <property type="entry name" value="PPR"/>
    <property type="match status" value="4"/>
</dbReference>
<organism evidence="3 4">
    <name type="scientific">Phoenix dactylifera</name>
    <name type="common">Date palm</name>
    <dbReference type="NCBI Taxonomy" id="42345"/>
    <lineage>
        <taxon>Eukaryota</taxon>
        <taxon>Viridiplantae</taxon>
        <taxon>Streptophyta</taxon>
        <taxon>Embryophyta</taxon>
        <taxon>Tracheophyta</taxon>
        <taxon>Spermatophyta</taxon>
        <taxon>Magnoliopsida</taxon>
        <taxon>Liliopsida</taxon>
        <taxon>Arecaceae</taxon>
        <taxon>Coryphoideae</taxon>
        <taxon>Phoeniceae</taxon>
        <taxon>Phoenix</taxon>
    </lineage>
</organism>
<reference evidence="3" key="1">
    <citation type="journal article" date="2019" name="Nat. Commun.">
        <title>Genome-wide association mapping of date palm fruit traits.</title>
        <authorList>
            <person name="Hazzouri K.M."/>
            <person name="Gros-Balthazard M."/>
            <person name="Flowers J.M."/>
            <person name="Copetti D."/>
            <person name="Lemansour A."/>
            <person name="Lebrun M."/>
            <person name="Masmoudi K."/>
            <person name="Ferrand S."/>
            <person name="Dhar M.I."/>
            <person name="Fresquez Z.A."/>
            <person name="Rosas U."/>
            <person name="Zhang J."/>
            <person name="Talag J."/>
            <person name="Lee S."/>
            <person name="Kudrna D."/>
            <person name="Powell R.F."/>
            <person name="Leitch I.J."/>
            <person name="Krueger R.R."/>
            <person name="Wing R.A."/>
            <person name="Amiri K.M.A."/>
            <person name="Purugganan M.D."/>
        </authorList>
    </citation>
    <scope>NUCLEOTIDE SEQUENCE [LARGE SCALE GENOMIC DNA]</scope>
    <source>
        <strain evidence="3">cv. Khalas</strain>
    </source>
</reference>
<dbReference type="NCBIfam" id="TIGR00756">
    <property type="entry name" value="PPR"/>
    <property type="match status" value="5"/>
</dbReference>
<dbReference type="Pfam" id="PF01535">
    <property type="entry name" value="PPR"/>
    <property type="match status" value="1"/>
</dbReference>
<dbReference type="GeneID" id="103703482"/>
<dbReference type="OrthoDB" id="1859199at2759"/>
<name>A0A8B7MU27_PHODC</name>
<dbReference type="PANTHER" id="PTHR24015:SF1935">
    <property type="entry name" value="TETRATRICOPEPTIDE REPEAT (TPR)-LIKE SUPERFAMILY PROTEIN"/>
    <property type="match status" value="1"/>
</dbReference>
<dbReference type="InterPro" id="IPR002885">
    <property type="entry name" value="PPR_rpt"/>
</dbReference>
<evidence type="ECO:0000256" key="2">
    <source>
        <dbReference type="PROSITE-ProRule" id="PRU00708"/>
    </source>
</evidence>